<dbReference type="InterPro" id="IPR032675">
    <property type="entry name" value="LRR_dom_sf"/>
</dbReference>
<keyword evidence="1" id="KW-0343">GTPase activation</keyword>
<evidence type="ECO:0000313" key="5">
    <source>
        <dbReference type="Proteomes" id="UP001189429"/>
    </source>
</evidence>
<comment type="caution">
    <text evidence="4">The sequence shown here is derived from an EMBL/GenBank/DDBJ whole genome shotgun (WGS) entry which is preliminary data.</text>
</comment>
<dbReference type="SMART" id="SM00368">
    <property type="entry name" value="LRR_RI"/>
    <property type="match status" value="6"/>
</dbReference>
<evidence type="ECO:0000256" key="2">
    <source>
        <dbReference type="ARBA" id="ARBA00022614"/>
    </source>
</evidence>
<reference evidence="4" key="1">
    <citation type="submission" date="2023-10" db="EMBL/GenBank/DDBJ databases">
        <authorList>
            <person name="Chen Y."/>
            <person name="Shah S."/>
            <person name="Dougan E. K."/>
            <person name="Thang M."/>
            <person name="Chan C."/>
        </authorList>
    </citation>
    <scope>NUCLEOTIDE SEQUENCE [LARGE SCALE GENOMIC DNA]</scope>
</reference>
<dbReference type="PANTHER" id="PTHR24113">
    <property type="entry name" value="RAN GTPASE-ACTIVATING PROTEIN 1"/>
    <property type="match status" value="1"/>
</dbReference>
<keyword evidence="2" id="KW-0433">Leucine-rich repeat</keyword>
<dbReference type="PANTHER" id="PTHR24113:SF12">
    <property type="entry name" value="RAN GTPASE-ACTIVATING PROTEIN 1"/>
    <property type="match status" value="1"/>
</dbReference>
<evidence type="ECO:0000313" key="4">
    <source>
        <dbReference type="EMBL" id="CAK0905434.1"/>
    </source>
</evidence>
<keyword evidence="5" id="KW-1185">Reference proteome</keyword>
<dbReference type="SUPFAM" id="SSF52047">
    <property type="entry name" value="RNI-like"/>
    <property type="match status" value="1"/>
</dbReference>
<protein>
    <submittedName>
        <fullName evidence="4">Uncharacterized protein</fullName>
    </submittedName>
</protein>
<keyword evidence="3" id="KW-0677">Repeat</keyword>
<dbReference type="Proteomes" id="UP001189429">
    <property type="component" value="Unassembled WGS sequence"/>
</dbReference>
<dbReference type="Gene3D" id="3.80.10.10">
    <property type="entry name" value="Ribonuclease Inhibitor"/>
    <property type="match status" value="2"/>
</dbReference>
<evidence type="ECO:0000256" key="1">
    <source>
        <dbReference type="ARBA" id="ARBA00022468"/>
    </source>
</evidence>
<accession>A0ABN9XZP9</accession>
<dbReference type="EMBL" id="CAUYUJ010021559">
    <property type="protein sequence ID" value="CAK0905434.1"/>
    <property type="molecule type" value="Genomic_DNA"/>
</dbReference>
<dbReference type="Pfam" id="PF13516">
    <property type="entry name" value="LRR_6"/>
    <property type="match status" value="2"/>
</dbReference>
<name>A0ABN9XZP9_9DINO</name>
<gene>
    <name evidence="4" type="ORF">PCOR1329_LOCUS81146</name>
</gene>
<sequence>MEFCDPQLVSYASELPEFIRKSVENVRLLMGAPTLLDGRDVTATRLQEALDAASSEAGSDKDKDKAKIVVVVDGSGTYDAISKAVASSPAGRALIKKAEAKKERMAVVSSKHAKLVVVLDGLMDVLTDQVGIDYKEAVIQYQKICDKFTSEDFSAQADLVTQVKPKVVQVSGAILRTVGNASVALLKDVSVPLLEPTAPFMMFLEALVLEASVKIWKPFLDVTPFFSVIQWSRSYLQDMSGAVALCKAALSNKGDAPEGLLSAMATLRAMNPGEADIKNLITSTWGDSIFELASKHIDTLLADESVQQLVETATEHVKSKLAPVLDKCEAMYKDPHHLPDDSSAADLKKEMVQILDDVKGLNDKRLNRQLQFFALGFEATHCQRGLAHRWNSCQTAEQMLITPEWILLVSPARRLLKTIRSMHNDDTKAEECKALFQAQDTDNLHLDVNFSRFDALVKLVELESGVDGTLQKIYAQWQASVHGLVTFMEQGCPQWEEWAKLSTFPSEEHIKALVENRAYPKLMPASNKLEAVLSLIDTLENQVGGMPVLSDETREKADKAKTKAVNTVAVTFVTYKMYKYIPSLAEASRPDEVGKLRKAVNEKGTALLPVFEAKLAALEKEALLALGPLLARHRSGRCRFGTPGTRLFAAEAQGALRLPASAQPAALEAVAEALSLAARAEVDAIVLCPGKKAKHDEEVELGLAQLRLSCQELTLSRRALGDAGGVAACAFVRPWAGRLQIARLMECQLGDGGAAAVARLLRGGGGAQPSRAGDLGGSGGASLSLRELTLTANHIGDKGAVALAEALPRCDVLERLLLDRNQIGQAGAAALARHLPRSALKELVLGSHLGGNPVGPAGAEALAAALDDELPRAAADRPWRLGALALDDCGVGEQGAKAFARALPRSALFALSLARGHVGSDGVKAVLVALPPSMVSLDLSCNGVADSAASAAGEVLYKMPQLVVSLAQSGVTPALAALLREEHGARLRL</sequence>
<dbReference type="InterPro" id="IPR027038">
    <property type="entry name" value="RanGap"/>
</dbReference>
<organism evidence="4 5">
    <name type="scientific">Prorocentrum cordatum</name>
    <dbReference type="NCBI Taxonomy" id="2364126"/>
    <lineage>
        <taxon>Eukaryota</taxon>
        <taxon>Sar</taxon>
        <taxon>Alveolata</taxon>
        <taxon>Dinophyceae</taxon>
        <taxon>Prorocentrales</taxon>
        <taxon>Prorocentraceae</taxon>
        <taxon>Prorocentrum</taxon>
    </lineage>
</organism>
<proteinExistence type="predicted"/>
<dbReference type="InterPro" id="IPR001611">
    <property type="entry name" value="Leu-rich_rpt"/>
</dbReference>
<evidence type="ECO:0000256" key="3">
    <source>
        <dbReference type="ARBA" id="ARBA00022737"/>
    </source>
</evidence>